<organism evidence="1 2">
    <name type="scientific">Marchantia polymorpha subsp. ruderalis</name>
    <dbReference type="NCBI Taxonomy" id="1480154"/>
    <lineage>
        <taxon>Eukaryota</taxon>
        <taxon>Viridiplantae</taxon>
        <taxon>Streptophyta</taxon>
        <taxon>Embryophyta</taxon>
        <taxon>Marchantiophyta</taxon>
        <taxon>Marchantiopsida</taxon>
        <taxon>Marchantiidae</taxon>
        <taxon>Marchantiales</taxon>
        <taxon>Marchantiaceae</taxon>
        <taxon>Marchantia</taxon>
    </lineage>
</organism>
<sequence length="82" mass="9204">MIWGKNEVYVPGYCKKQVQRISTVGDLLGAAAIAVEQNVEIPERREQYYETLDEQVAQKGGSFSSPNAFACDVMRAHAWQLL</sequence>
<dbReference type="Proteomes" id="UP000077202">
    <property type="component" value="Unassembled WGS sequence"/>
</dbReference>
<evidence type="ECO:0000313" key="2">
    <source>
        <dbReference type="Proteomes" id="UP000077202"/>
    </source>
</evidence>
<dbReference type="EMBL" id="LVLJ01003973">
    <property type="protein sequence ID" value="OAE18910.1"/>
    <property type="molecule type" value="Genomic_DNA"/>
</dbReference>
<comment type="caution">
    <text evidence="1">The sequence shown here is derived from an EMBL/GenBank/DDBJ whole genome shotgun (WGS) entry which is preliminary data.</text>
</comment>
<keyword evidence="2" id="KW-1185">Reference proteome</keyword>
<dbReference type="AlphaFoldDB" id="A0A176VDN3"/>
<reference evidence="1" key="1">
    <citation type="submission" date="2016-03" db="EMBL/GenBank/DDBJ databases">
        <title>Mechanisms controlling the formation of the plant cell surface in tip-growing cells are functionally conserved among land plants.</title>
        <authorList>
            <person name="Honkanen S."/>
            <person name="Jones V.A."/>
            <person name="Morieri G."/>
            <person name="Champion C."/>
            <person name="Hetherington A.J."/>
            <person name="Kelly S."/>
            <person name="Saint-Marcoux D."/>
            <person name="Proust H."/>
            <person name="Prescott H."/>
            <person name="Dolan L."/>
        </authorList>
    </citation>
    <scope>NUCLEOTIDE SEQUENCE [LARGE SCALE GENOMIC DNA]</scope>
    <source>
        <tissue evidence="1">Whole gametophyte</tissue>
    </source>
</reference>
<proteinExistence type="predicted"/>
<name>A0A176VDN3_MARPO</name>
<accession>A0A176VDN3</accession>
<evidence type="ECO:0000313" key="1">
    <source>
        <dbReference type="EMBL" id="OAE18910.1"/>
    </source>
</evidence>
<protein>
    <submittedName>
        <fullName evidence="1">Uncharacterized protein</fullName>
    </submittedName>
</protein>
<gene>
    <name evidence="1" type="ORF">AXG93_1976s1140</name>
</gene>